<evidence type="ECO:0000313" key="1">
    <source>
        <dbReference type="EMBL" id="MFD0792024.1"/>
    </source>
</evidence>
<accession>A0ABW3AMF1</accession>
<reference evidence="2" key="1">
    <citation type="journal article" date="2019" name="Int. J. Syst. Evol. Microbiol.">
        <title>The Global Catalogue of Microorganisms (GCM) 10K type strain sequencing project: providing services to taxonomists for standard genome sequencing and annotation.</title>
        <authorList>
            <consortium name="The Broad Institute Genomics Platform"/>
            <consortium name="The Broad Institute Genome Sequencing Center for Infectious Disease"/>
            <person name="Wu L."/>
            <person name="Ma J."/>
        </authorList>
    </citation>
    <scope>NUCLEOTIDE SEQUENCE [LARGE SCALE GENOMIC DNA]</scope>
    <source>
        <strain evidence="2">CCUG 61484</strain>
    </source>
</reference>
<dbReference type="RefSeq" id="WP_377110736.1">
    <property type="nucleotide sequence ID" value="NZ_JBHTHZ010000001.1"/>
</dbReference>
<organism evidence="1 2">
    <name type="scientific">Mucilaginibacter litoreus</name>
    <dbReference type="NCBI Taxonomy" id="1048221"/>
    <lineage>
        <taxon>Bacteria</taxon>
        <taxon>Pseudomonadati</taxon>
        <taxon>Bacteroidota</taxon>
        <taxon>Sphingobacteriia</taxon>
        <taxon>Sphingobacteriales</taxon>
        <taxon>Sphingobacteriaceae</taxon>
        <taxon>Mucilaginibacter</taxon>
    </lineage>
</organism>
<proteinExistence type="predicted"/>
<comment type="caution">
    <text evidence="1">The sequence shown here is derived from an EMBL/GenBank/DDBJ whole genome shotgun (WGS) entry which is preliminary data.</text>
</comment>
<gene>
    <name evidence="1" type="ORF">ACFQZX_00265</name>
</gene>
<sequence length="575" mass="65333">MDTDNLILELVEKHIGSLDLHEEYVTVAELKSVKVNGISKSVDINTALISPRLFKKIKPPHVNPFVNTTGASYQEDWAYSPSFWLYLSASPGLKKAETLVVSWESANKTTLLPDQGFLKTFDLIPKFAGDQTLWHDLSRPIYDVVVNQPVSGYSFPERTEAYVKIRSEYFRDYLLMRKKSAVRILTIKTTVIIDDGVAALLNGNEYFVGESGQYEVRIRKPFDKDGSAYLEINGFQLLFDPTLKSDTNETGPVGHTWKGIEGIVDGWRARHEMFGKFIYVSDDVLGRFESDDDYEVYPDSGAVSYLGQWSITHCERVGRNAIRIEVKKLYESAPGEEIDYWNKFSIDPKEVKAGENISEKAKSLIRKYFLFGRILANLINRSNSYNYKASDIISLDEEQINYAGWTEFPDYKLVSNHVPARGFSRDHFLTRCKYLYQLLGENLKESKIRQVINDLGFPETELVGFKGLKLLELLIKYYQVAHESGLDIKNAQAEIVERVVERKDYFPLKDLNILAAIRNLGSHKGGDIKTKIQPLLNALGIEAGSISNNYGAATDLLYDRLTQLFADLNSWLGEI</sequence>
<keyword evidence="2" id="KW-1185">Reference proteome</keyword>
<evidence type="ECO:0008006" key="3">
    <source>
        <dbReference type="Google" id="ProtNLM"/>
    </source>
</evidence>
<dbReference type="Proteomes" id="UP001597010">
    <property type="component" value="Unassembled WGS sequence"/>
</dbReference>
<dbReference type="EMBL" id="JBHTHZ010000001">
    <property type="protein sequence ID" value="MFD0792024.1"/>
    <property type="molecule type" value="Genomic_DNA"/>
</dbReference>
<protein>
    <recommendedName>
        <fullName evidence="3">ApeA N-terminal domain-containing protein</fullName>
    </recommendedName>
</protein>
<evidence type="ECO:0000313" key="2">
    <source>
        <dbReference type="Proteomes" id="UP001597010"/>
    </source>
</evidence>
<name>A0ABW3AMF1_9SPHI</name>